<dbReference type="EMBL" id="JAAKZW010000336">
    <property type="protein sequence ID" value="NGO81487.1"/>
    <property type="molecule type" value="Genomic_DNA"/>
</dbReference>
<evidence type="ECO:0000313" key="1">
    <source>
        <dbReference type="EMBL" id="NGO81487.1"/>
    </source>
</evidence>
<evidence type="ECO:0000313" key="2">
    <source>
        <dbReference type="Proteomes" id="UP000481109"/>
    </source>
</evidence>
<proteinExistence type="predicted"/>
<organism evidence="1 2">
    <name type="scientific">Streptomyces mesophilus</name>
    <dbReference type="NCBI Taxonomy" id="1775132"/>
    <lineage>
        <taxon>Bacteria</taxon>
        <taxon>Bacillati</taxon>
        <taxon>Actinomycetota</taxon>
        <taxon>Actinomycetes</taxon>
        <taxon>Kitasatosporales</taxon>
        <taxon>Streptomycetaceae</taxon>
        <taxon>Streptomyces</taxon>
    </lineage>
</organism>
<reference evidence="1 2" key="1">
    <citation type="submission" date="2020-02" db="EMBL/GenBank/DDBJ databases">
        <title>Whole-genome analyses of novel actinobacteria.</title>
        <authorList>
            <person name="Sahin N."/>
            <person name="Tokatli A."/>
        </authorList>
    </citation>
    <scope>NUCLEOTIDE SEQUENCE [LARGE SCALE GENOMIC DNA]</scope>
    <source>
        <strain evidence="1 2">YC504</strain>
    </source>
</reference>
<protein>
    <submittedName>
        <fullName evidence="1">Uncharacterized protein</fullName>
    </submittedName>
</protein>
<keyword evidence="2" id="KW-1185">Reference proteome</keyword>
<gene>
    <name evidence="1" type="ORF">G6045_38390</name>
</gene>
<dbReference type="RefSeq" id="WP_165336880.1">
    <property type="nucleotide sequence ID" value="NZ_JAAKZW010000336.1"/>
</dbReference>
<sequence>MSSERRVSPRMTEDLHFNRVEGGPPRYARRTDKPVEYLVIVDAAGAVIGYVWANDEDDAAGWTVRPAGGDEAFNLGFIWATKLHDAKAQGLAPTQALAVMVRESDPSAGSHVQSGSLSQAPSLAALKELAAQQ</sequence>
<dbReference type="AlphaFoldDB" id="A0A6G4XXF2"/>
<name>A0A6G4XXF2_9ACTN</name>
<comment type="caution">
    <text evidence="1">The sequence shown here is derived from an EMBL/GenBank/DDBJ whole genome shotgun (WGS) entry which is preliminary data.</text>
</comment>
<dbReference type="Proteomes" id="UP000481109">
    <property type="component" value="Unassembled WGS sequence"/>
</dbReference>
<accession>A0A6G4XXF2</accession>